<dbReference type="GO" id="GO:0097367">
    <property type="term" value="F:carbohydrate derivative binding"/>
    <property type="evidence" value="ECO:0007669"/>
    <property type="project" value="InterPro"/>
</dbReference>
<dbReference type="GO" id="GO:1901135">
    <property type="term" value="P:carbohydrate derivative metabolic process"/>
    <property type="evidence" value="ECO:0007669"/>
    <property type="project" value="InterPro"/>
</dbReference>
<dbReference type="RefSeq" id="WP_119624521.1">
    <property type="nucleotide sequence ID" value="NZ_QXRZ01000004.1"/>
</dbReference>
<evidence type="ECO:0000313" key="7">
    <source>
        <dbReference type="Proteomes" id="UP000283576"/>
    </source>
</evidence>
<comment type="caution">
    <text evidence="6">The sequence shown here is derived from an EMBL/GenBank/DDBJ whole genome shotgun (WGS) entry which is preliminary data.</text>
</comment>
<dbReference type="GO" id="GO:0003677">
    <property type="term" value="F:DNA binding"/>
    <property type="evidence" value="ECO:0007669"/>
    <property type="project" value="UniProtKB-KW"/>
</dbReference>
<dbReference type="InterPro" id="IPR001347">
    <property type="entry name" value="SIS_dom"/>
</dbReference>
<dbReference type="InterPro" id="IPR000281">
    <property type="entry name" value="HTH_RpiR"/>
</dbReference>
<evidence type="ECO:0000256" key="3">
    <source>
        <dbReference type="ARBA" id="ARBA00023163"/>
    </source>
</evidence>
<dbReference type="InterPro" id="IPR046348">
    <property type="entry name" value="SIS_dom_sf"/>
</dbReference>
<keyword evidence="2" id="KW-0238">DNA-binding</keyword>
<dbReference type="PANTHER" id="PTHR30514">
    <property type="entry name" value="GLUCOKINASE"/>
    <property type="match status" value="1"/>
</dbReference>
<evidence type="ECO:0000259" key="5">
    <source>
        <dbReference type="PROSITE" id="PS51071"/>
    </source>
</evidence>
<gene>
    <name evidence="6" type="ORF">BUZ01_07235</name>
</gene>
<organism evidence="6 7">
    <name type="scientific">Staphylococcus gallinarum</name>
    <dbReference type="NCBI Taxonomy" id="1293"/>
    <lineage>
        <taxon>Bacteria</taxon>
        <taxon>Bacillati</taxon>
        <taxon>Bacillota</taxon>
        <taxon>Bacilli</taxon>
        <taxon>Bacillales</taxon>
        <taxon>Staphylococcaceae</taxon>
        <taxon>Staphylococcus</taxon>
    </lineage>
</organism>
<evidence type="ECO:0000313" key="6">
    <source>
        <dbReference type="EMBL" id="RIL42648.1"/>
    </source>
</evidence>
<dbReference type="AlphaFoldDB" id="A0A418HMU7"/>
<feature type="coiled-coil region" evidence="4">
    <location>
        <begin position="264"/>
        <end position="291"/>
    </location>
</feature>
<dbReference type="Pfam" id="PF01418">
    <property type="entry name" value="HTH_6"/>
    <property type="match status" value="1"/>
</dbReference>
<keyword evidence="1" id="KW-0805">Transcription regulation</keyword>
<proteinExistence type="predicted"/>
<dbReference type="GO" id="GO:0003700">
    <property type="term" value="F:DNA-binding transcription factor activity"/>
    <property type="evidence" value="ECO:0007669"/>
    <property type="project" value="InterPro"/>
</dbReference>
<dbReference type="InterPro" id="IPR036388">
    <property type="entry name" value="WH-like_DNA-bd_sf"/>
</dbReference>
<evidence type="ECO:0000256" key="2">
    <source>
        <dbReference type="ARBA" id="ARBA00023125"/>
    </source>
</evidence>
<name>A0A418HMU7_STAGA</name>
<evidence type="ECO:0000256" key="4">
    <source>
        <dbReference type="SAM" id="Coils"/>
    </source>
</evidence>
<accession>A0A418HMU7</accession>
<feature type="domain" description="HTH rpiR-type" evidence="5">
    <location>
        <begin position="5"/>
        <end position="81"/>
    </location>
</feature>
<dbReference type="InterPro" id="IPR009057">
    <property type="entry name" value="Homeodomain-like_sf"/>
</dbReference>
<keyword evidence="4" id="KW-0175">Coiled coil</keyword>
<dbReference type="InterPro" id="IPR035472">
    <property type="entry name" value="RpiR-like_SIS"/>
</dbReference>
<evidence type="ECO:0000256" key="1">
    <source>
        <dbReference type="ARBA" id="ARBA00023015"/>
    </source>
</evidence>
<keyword evidence="3" id="KW-0804">Transcription</keyword>
<dbReference type="Gene3D" id="3.40.50.10490">
    <property type="entry name" value="Glucose-6-phosphate isomerase like protein, domain 1"/>
    <property type="match status" value="1"/>
</dbReference>
<sequence>MNNKQEPIKNIINIKENLPKRQKELCDFIIENHNQIGLMSVRDLSSKAEVGISTINRVVNALGYKDFNTLKTDIHEYHTVPATRFASSQKSFIEEIPDNKNNEIRTLVKFWQESSELLDNSLNVDLVQNFQKAMDIIMEAKSINLLGSRPYKAIALYLEIILSEYISNVKQLSSDPDLIYDRLLQINQEEILVIFAFEPYTNSVVNPAKQAYKQGNKIILITNHNTCPLAPYAEVTLKLEPSKDSFSVVPLIALVEVISLEIGKRTSNQAVNKLDNLKEALENNNILYDKK</sequence>
<dbReference type="SUPFAM" id="SSF46689">
    <property type="entry name" value="Homeodomain-like"/>
    <property type="match status" value="1"/>
</dbReference>
<dbReference type="CDD" id="cd05013">
    <property type="entry name" value="SIS_RpiR"/>
    <property type="match status" value="1"/>
</dbReference>
<dbReference type="PROSITE" id="PS51071">
    <property type="entry name" value="HTH_RPIR"/>
    <property type="match status" value="1"/>
</dbReference>
<dbReference type="Proteomes" id="UP000283576">
    <property type="component" value="Unassembled WGS sequence"/>
</dbReference>
<protein>
    <submittedName>
        <fullName evidence="6">MurR/RpiR family transcriptional regulator</fullName>
    </submittedName>
</protein>
<dbReference type="Pfam" id="PF01380">
    <property type="entry name" value="SIS"/>
    <property type="match status" value="1"/>
</dbReference>
<dbReference type="InterPro" id="IPR047640">
    <property type="entry name" value="RpiR-like"/>
</dbReference>
<dbReference type="EMBL" id="QXRZ01000004">
    <property type="protein sequence ID" value="RIL42648.1"/>
    <property type="molecule type" value="Genomic_DNA"/>
</dbReference>
<dbReference type="SUPFAM" id="SSF53697">
    <property type="entry name" value="SIS domain"/>
    <property type="match status" value="1"/>
</dbReference>
<reference evidence="6 7" key="1">
    <citation type="journal article" date="2016" name="Front. Microbiol.">
        <title>Comprehensive Phylogenetic Analysis of Bovine Non-aureus Staphylococci Species Based on Whole-Genome Sequencing.</title>
        <authorList>
            <person name="Naushad S."/>
            <person name="Barkema H.W."/>
            <person name="Luby C."/>
            <person name="Condas L.A."/>
            <person name="Nobrega D.B."/>
            <person name="Carson D.A."/>
            <person name="De Buck J."/>
        </authorList>
    </citation>
    <scope>NUCLEOTIDE SEQUENCE [LARGE SCALE GENOMIC DNA]</scope>
    <source>
        <strain evidence="6 7">SNUC 1388</strain>
    </source>
</reference>
<dbReference type="Gene3D" id="1.10.10.10">
    <property type="entry name" value="Winged helix-like DNA-binding domain superfamily/Winged helix DNA-binding domain"/>
    <property type="match status" value="1"/>
</dbReference>
<dbReference type="PANTHER" id="PTHR30514:SF18">
    <property type="entry name" value="RPIR-FAMILY TRANSCRIPTIONAL REGULATOR"/>
    <property type="match status" value="1"/>
</dbReference>